<dbReference type="EC" id="2.-.-.-" evidence="3"/>
<dbReference type="AlphaFoldDB" id="A0A2X3ENC3"/>
<proteinExistence type="predicted"/>
<evidence type="ECO:0000256" key="1">
    <source>
        <dbReference type="SAM" id="SignalP"/>
    </source>
</evidence>
<dbReference type="InterPro" id="IPR018392">
    <property type="entry name" value="LysM"/>
</dbReference>
<name>A0A2X3ENC3_KLEPN</name>
<dbReference type="PROSITE" id="PS51782">
    <property type="entry name" value="LYSM"/>
    <property type="match status" value="1"/>
</dbReference>
<keyword evidence="3" id="KW-0808">Transferase</keyword>
<dbReference type="InterPro" id="IPR036779">
    <property type="entry name" value="LysM_dom_sf"/>
</dbReference>
<feature type="chain" id="PRO_5015932591" evidence="1">
    <location>
        <begin position="24"/>
        <end position="127"/>
    </location>
</feature>
<feature type="signal peptide" evidence="1">
    <location>
        <begin position="1"/>
        <end position="23"/>
    </location>
</feature>
<gene>
    <name evidence="3" type="primary">ynhG_1</name>
    <name evidence="3" type="ORF">NCTC13465_00162</name>
</gene>
<keyword evidence="1" id="KW-0732">Signal</keyword>
<feature type="domain" description="LysM" evidence="2">
    <location>
        <begin position="40"/>
        <end position="85"/>
    </location>
</feature>
<reference evidence="3 4" key="1">
    <citation type="submission" date="2018-06" db="EMBL/GenBank/DDBJ databases">
        <authorList>
            <consortium name="Pathogen Informatics"/>
            <person name="Doyle S."/>
        </authorList>
    </citation>
    <scope>NUCLEOTIDE SEQUENCE [LARGE SCALE GENOMIC DNA]</scope>
    <source>
        <strain evidence="3 4">NCTC13465</strain>
    </source>
</reference>
<sequence>MKRKTMITLALLSALGASSAAWAVDYPLPPANSRLIGQNQYWTVQEGDRNLQAIARHFDTAAMLILEANDTIAPVQPKPGTQVLIPSQMLLPTCRGRALSSTSPNCGCITSRRERIRCRSIRWALAS</sequence>
<evidence type="ECO:0000259" key="2">
    <source>
        <dbReference type="PROSITE" id="PS51782"/>
    </source>
</evidence>
<dbReference type="CDD" id="cd00118">
    <property type="entry name" value="LysM"/>
    <property type="match status" value="1"/>
</dbReference>
<dbReference type="Pfam" id="PF01476">
    <property type="entry name" value="LysM"/>
    <property type="match status" value="1"/>
</dbReference>
<dbReference type="Gene3D" id="3.10.350.10">
    <property type="entry name" value="LysM domain"/>
    <property type="match status" value="1"/>
</dbReference>
<protein>
    <submittedName>
        <fullName evidence="3">L,D-transpeptidase YnhG</fullName>
        <ecNumber evidence="3">2.-.-.-</ecNumber>
    </submittedName>
</protein>
<evidence type="ECO:0000313" key="3">
    <source>
        <dbReference type="EMBL" id="SQC36517.1"/>
    </source>
</evidence>
<organism evidence="3 4">
    <name type="scientific">Klebsiella pneumoniae</name>
    <dbReference type="NCBI Taxonomy" id="573"/>
    <lineage>
        <taxon>Bacteria</taxon>
        <taxon>Pseudomonadati</taxon>
        <taxon>Pseudomonadota</taxon>
        <taxon>Gammaproteobacteria</taxon>
        <taxon>Enterobacterales</taxon>
        <taxon>Enterobacteriaceae</taxon>
        <taxon>Klebsiella/Raoultella group</taxon>
        <taxon>Klebsiella</taxon>
        <taxon>Klebsiella pneumoniae complex</taxon>
    </lineage>
</organism>
<dbReference type="EMBL" id="UAWQ01000002">
    <property type="protein sequence ID" value="SQC36517.1"/>
    <property type="molecule type" value="Genomic_DNA"/>
</dbReference>
<dbReference type="GO" id="GO:0016740">
    <property type="term" value="F:transferase activity"/>
    <property type="evidence" value="ECO:0007669"/>
    <property type="project" value="UniProtKB-KW"/>
</dbReference>
<accession>A0A2X3ENC3</accession>
<dbReference type="Proteomes" id="UP000251721">
    <property type="component" value="Unassembled WGS sequence"/>
</dbReference>
<evidence type="ECO:0000313" key="4">
    <source>
        <dbReference type="Proteomes" id="UP000251721"/>
    </source>
</evidence>